<evidence type="ECO:0000259" key="2">
    <source>
        <dbReference type="Pfam" id="PF02517"/>
    </source>
</evidence>
<feature type="transmembrane region" description="Helical" evidence="1">
    <location>
        <begin position="57"/>
        <end position="73"/>
    </location>
</feature>
<feature type="transmembrane region" description="Helical" evidence="1">
    <location>
        <begin position="139"/>
        <end position="159"/>
    </location>
</feature>
<keyword evidence="4" id="KW-1185">Reference proteome</keyword>
<feature type="transmembrane region" description="Helical" evidence="1">
    <location>
        <begin position="85"/>
        <end position="104"/>
    </location>
</feature>
<protein>
    <submittedName>
        <fullName evidence="3">CPBP family intramembrane metalloprotease</fullName>
    </submittedName>
</protein>
<feature type="transmembrane region" description="Helical" evidence="1">
    <location>
        <begin position="171"/>
        <end position="191"/>
    </location>
</feature>
<dbReference type="GO" id="GO:0080120">
    <property type="term" value="P:CAAX-box protein maturation"/>
    <property type="evidence" value="ECO:0007669"/>
    <property type="project" value="UniProtKB-ARBA"/>
</dbReference>
<dbReference type="RefSeq" id="WP_129603241.1">
    <property type="nucleotide sequence ID" value="NZ_SBLB01000005.1"/>
</dbReference>
<feature type="domain" description="CAAX prenyl protease 2/Lysostaphin resistance protein A-like" evidence="2">
    <location>
        <begin position="115"/>
        <end position="207"/>
    </location>
</feature>
<evidence type="ECO:0000313" key="4">
    <source>
        <dbReference type="Proteomes" id="UP000290407"/>
    </source>
</evidence>
<dbReference type="AlphaFoldDB" id="A0A4Q2UHD0"/>
<reference evidence="3 4" key="1">
    <citation type="submission" date="2019-01" db="EMBL/GenBank/DDBJ databases">
        <title>Spirosoma flava sp. nov., a propanil-degrading bacterium isolated from herbicide-contaminated soil.</title>
        <authorList>
            <person name="Zhang L."/>
            <person name="Jiang J.-D."/>
        </authorList>
    </citation>
    <scope>NUCLEOTIDE SEQUENCE [LARGE SCALE GENOMIC DNA]</scope>
    <source>
        <strain evidence="3 4">TY50</strain>
    </source>
</reference>
<dbReference type="InterPro" id="IPR003675">
    <property type="entry name" value="Rce1/LyrA-like_dom"/>
</dbReference>
<organism evidence="3 4">
    <name type="scientific">Spirosoma sordidisoli</name>
    <dbReference type="NCBI Taxonomy" id="2502893"/>
    <lineage>
        <taxon>Bacteria</taxon>
        <taxon>Pseudomonadati</taxon>
        <taxon>Bacteroidota</taxon>
        <taxon>Cytophagia</taxon>
        <taxon>Cytophagales</taxon>
        <taxon>Cytophagaceae</taxon>
        <taxon>Spirosoma</taxon>
    </lineage>
</organism>
<dbReference type="GO" id="GO:0006508">
    <property type="term" value="P:proteolysis"/>
    <property type="evidence" value="ECO:0007669"/>
    <property type="project" value="UniProtKB-KW"/>
</dbReference>
<dbReference type="GO" id="GO:0004175">
    <property type="term" value="F:endopeptidase activity"/>
    <property type="evidence" value="ECO:0007669"/>
    <property type="project" value="UniProtKB-ARBA"/>
</dbReference>
<keyword evidence="1" id="KW-0812">Transmembrane</keyword>
<gene>
    <name evidence="3" type="ORF">EQG79_19090</name>
</gene>
<evidence type="ECO:0000256" key="1">
    <source>
        <dbReference type="SAM" id="Phobius"/>
    </source>
</evidence>
<dbReference type="EMBL" id="SBLB01000005">
    <property type="protein sequence ID" value="RYC68466.1"/>
    <property type="molecule type" value="Genomic_DNA"/>
</dbReference>
<dbReference type="Pfam" id="PF02517">
    <property type="entry name" value="Rce1-like"/>
    <property type="match status" value="1"/>
</dbReference>
<name>A0A4Q2UHD0_9BACT</name>
<keyword evidence="1" id="KW-1133">Transmembrane helix</keyword>
<keyword evidence="3" id="KW-0482">Metalloprotease</keyword>
<keyword evidence="3" id="KW-0378">Hydrolase</keyword>
<keyword evidence="3" id="KW-0645">Protease</keyword>
<comment type="caution">
    <text evidence="3">The sequence shown here is derived from an EMBL/GenBank/DDBJ whole genome shotgun (WGS) entry which is preliminary data.</text>
</comment>
<feature type="transmembrane region" description="Helical" evidence="1">
    <location>
        <begin position="212"/>
        <end position="230"/>
    </location>
</feature>
<dbReference type="Proteomes" id="UP000290407">
    <property type="component" value="Unassembled WGS sequence"/>
</dbReference>
<sequence length="249" mass="27255">MTSLAHSSYDFRAIDWKRIGLFWLLACLISWGGSYMAGALMPAGSWAASRIDTSIPVSLGPLLAGLLVFRRVGPVSWAGSQPLRSWLILALLPLGWLVAAGTGYDITTDALTRNVLFTVSVLVYCVGEEWGWRGFLYEALLPLPVMTRSVVSGLLWFGWHFVFYKDLLNLNFALTFLGMILIGAYGLNAAVTRTRSVAVVVCLHALTKTSLPAPYSWAVIGAIIVLLITWPSNRVTTPVDAETLVPEEH</sequence>
<accession>A0A4Q2UHD0</accession>
<dbReference type="GO" id="GO:0008237">
    <property type="term" value="F:metallopeptidase activity"/>
    <property type="evidence" value="ECO:0007669"/>
    <property type="project" value="UniProtKB-KW"/>
</dbReference>
<proteinExistence type="predicted"/>
<keyword evidence="1" id="KW-0472">Membrane</keyword>
<evidence type="ECO:0000313" key="3">
    <source>
        <dbReference type="EMBL" id="RYC68466.1"/>
    </source>
</evidence>